<keyword evidence="5" id="KW-0949">S-adenosyl-L-methionine</keyword>
<dbReference type="GO" id="GO:0032259">
    <property type="term" value="P:methylation"/>
    <property type="evidence" value="ECO:0007669"/>
    <property type="project" value="UniProtKB-KW"/>
</dbReference>
<evidence type="ECO:0000256" key="1">
    <source>
        <dbReference type="ARBA" id="ARBA00009741"/>
    </source>
</evidence>
<dbReference type="SUPFAM" id="SSF53335">
    <property type="entry name" value="S-adenosyl-L-methionine-dependent methyltransferases"/>
    <property type="match status" value="1"/>
</dbReference>
<evidence type="ECO:0000256" key="2">
    <source>
        <dbReference type="ARBA" id="ARBA00022490"/>
    </source>
</evidence>
<comment type="caution">
    <text evidence="9">The sequence shown here is derived from an EMBL/GenBank/DDBJ whole genome shotgun (WGS) entry which is preliminary data.</text>
</comment>
<name>A0AAD6ERU9_9POAL</name>
<dbReference type="NCBIfam" id="TIGR00406">
    <property type="entry name" value="prmA"/>
    <property type="match status" value="1"/>
</dbReference>
<evidence type="ECO:0000256" key="8">
    <source>
        <dbReference type="ARBA" id="ARBA00042266"/>
    </source>
</evidence>
<dbReference type="Gene3D" id="3.40.50.150">
    <property type="entry name" value="Vaccinia Virus protein VP39"/>
    <property type="match status" value="1"/>
</dbReference>
<evidence type="ECO:0000256" key="5">
    <source>
        <dbReference type="ARBA" id="ARBA00022691"/>
    </source>
</evidence>
<dbReference type="PANTHER" id="PTHR43648">
    <property type="entry name" value="ELECTRON TRANSFER FLAVOPROTEIN BETA SUBUNIT LYSINE METHYLTRANSFERASE"/>
    <property type="match status" value="1"/>
</dbReference>
<evidence type="ECO:0000313" key="10">
    <source>
        <dbReference type="Proteomes" id="UP001210211"/>
    </source>
</evidence>
<comment type="similarity">
    <text evidence="6">Belongs to the methyltransferase superfamily. ETFBKMT family.</text>
</comment>
<protein>
    <recommendedName>
        <fullName evidence="8">ETFB lysine methyltransferase</fullName>
    </recommendedName>
    <alternativeName>
        <fullName evidence="7">Protein N-lysine methyltransferase METTL20</fullName>
    </alternativeName>
</protein>
<dbReference type="GO" id="GO:0005739">
    <property type="term" value="C:mitochondrion"/>
    <property type="evidence" value="ECO:0007669"/>
    <property type="project" value="TreeGrafter"/>
</dbReference>
<keyword evidence="3" id="KW-0489">Methyltransferase</keyword>
<keyword evidence="10" id="KW-1185">Reference proteome</keyword>
<evidence type="ECO:0000256" key="7">
    <source>
        <dbReference type="ARBA" id="ARBA00041867"/>
    </source>
</evidence>
<dbReference type="CDD" id="cd02440">
    <property type="entry name" value="AdoMet_MTases"/>
    <property type="match status" value="1"/>
</dbReference>
<evidence type="ECO:0000256" key="4">
    <source>
        <dbReference type="ARBA" id="ARBA00022679"/>
    </source>
</evidence>
<gene>
    <name evidence="9" type="ORF">LUZ61_002567</name>
</gene>
<evidence type="ECO:0000256" key="3">
    <source>
        <dbReference type="ARBA" id="ARBA00022603"/>
    </source>
</evidence>
<dbReference type="Pfam" id="PF06325">
    <property type="entry name" value="PrmA"/>
    <property type="match status" value="1"/>
</dbReference>
<dbReference type="GO" id="GO:0016279">
    <property type="term" value="F:protein-lysine N-methyltransferase activity"/>
    <property type="evidence" value="ECO:0007669"/>
    <property type="project" value="TreeGrafter"/>
</dbReference>
<proteinExistence type="inferred from homology"/>
<reference evidence="9 10" key="1">
    <citation type="journal article" date="2022" name="Cell">
        <title>Repeat-based holocentromeres influence genome architecture and karyotype evolution.</title>
        <authorList>
            <person name="Hofstatter P.G."/>
            <person name="Thangavel G."/>
            <person name="Lux T."/>
            <person name="Neumann P."/>
            <person name="Vondrak T."/>
            <person name="Novak P."/>
            <person name="Zhang M."/>
            <person name="Costa L."/>
            <person name="Castellani M."/>
            <person name="Scott A."/>
            <person name="Toegelov H."/>
            <person name="Fuchs J."/>
            <person name="Mata-Sucre Y."/>
            <person name="Dias Y."/>
            <person name="Vanzela A.L.L."/>
            <person name="Huettel B."/>
            <person name="Almeida C.C.S."/>
            <person name="Simkova H."/>
            <person name="Souza G."/>
            <person name="Pedrosa-Harand A."/>
            <person name="Macas J."/>
            <person name="Mayer K.F.X."/>
            <person name="Houben A."/>
            <person name="Marques A."/>
        </authorList>
    </citation>
    <scope>NUCLEOTIDE SEQUENCE [LARGE SCALE GENOMIC DNA]</scope>
    <source>
        <strain evidence="9">RhyTen1mFocal</strain>
    </source>
</reference>
<evidence type="ECO:0000256" key="6">
    <source>
        <dbReference type="ARBA" id="ARBA00037932"/>
    </source>
</evidence>
<dbReference type="HAMAP" id="MF_00735">
    <property type="entry name" value="Methyltr_PrmA"/>
    <property type="match status" value="1"/>
</dbReference>
<evidence type="ECO:0000313" key="9">
    <source>
        <dbReference type="EMBL" id="KAJ3698862.1"/>
    </source>
</evidence>
<organism evidence="9 10">
    <name type="scientific">Rhynchospora tenuis</name>
    <dbReference type="NCBI Taxonomy" id="198213"/>
    <lineage>
        <taxon>Eukaryota</taxon>
        <taxon>Viridiplantae</taxon>
        <taxon>Streptophyta</taxon>
        <taxon>Embryophyta</taxon>
        <taxon>Tracheophyta</taxon>
        <taxon>Spermatophyta</taxon>
        <taxon>Magnoliopsida</taxon>
        <taxon>Liliopsida</taxon>
        <taxon>Poales</taxon>
        <taxon>Cyperaceae</taxon>
        <taxon>Cyperoideae</taxon>
        <taxon>Rhynchosporeae</taxon>
        <taxon>Rhynchospora</taxon>
    </lineage>
</organism>
<dbReference type="InterPro" id="IPR029063">
    <property type="entry name" value="SAM-dependent_MTases_sf"/>
</dbReference>
<sequence length="386" mass="41557">MRVAMAASIHSRLSLLKHLIPFKSHHCTLLSPLHTTYSTSPSPPQILIPPVSTLARFKSKRSFAHSVQSNGVSALTSSSSSVTDVASDYLSVNIRCQKQDAEALSEALLSFGASSAYMEDLSDFEDLDEISITSIFPQDARVGTCISEAASSICLEYSPSYDISVCKQCNWTSYVQESFQPTKVIDGLWVVPTWREPPDLQSTNIILDPGLAFGTGEHPTTKLCLLLLHKLIKGGEHVLDYGTGSGVLGIAALKMGAALSVGLDIDPLAVTSARQNASLNSIDPSRMPLYLVSSNSGLASPDATVHDLVSRKGEFDVIIANILLNPLLELAEDIVSYGKPGSVIGLSGILSEQVPEIEERYSNYLDGISLSEMDGWACLKGIKKWQ</sequence>
<dbReference type="EMBL" id="JAMRDG010000001">
    <property type="protein sequence ID" value="KAJ3698862.1"/>
    <property type="molecule type" value="Genomic_DNA"/>
</dbReference>
<dbReference type="AlphaFoldDB" id="A0AAD6ERU9"/>
<dbReference type="Proteomes" id="UP001210211">
    <property type="component" value="Unassembled WGS sequence"/>
</dbReference>
<dbReference type="PANTHER" id="PTHR43648:SF1">
    <property type="entry name" value="ELECTRON TRANSFER FLAVOPROTEIN BETA SUBUNIT LYSINE METHYLTRANSFERASE"/>
    <property type="match status" value="1"/>
</dbReference>
<comment type="similarity">
    <text evidence="1">Belongs to the methyltransferase superfamily. PrmA family.</text>
</comment>
<dbReference type="InterPro" id="IPR050078">
    <property type="entry name" value="Ribosomal_L11_MeTrfase_PrmA"/>
</dbReference>
<accession>A0AAD6ERU9</accession>
<keyword evidence="2" id="KW-0963">Cytoplasm</keyword>
<dbReference type="InterPro" id="IPR004498">
    <property type="entry name" value="Ribosomal_PrmA_MeTrfase"/>
</dbReference>
<keyword evidence="4" id="KW-0808">Transferase</keyword>